<comment type="similarity">
    <text evidence="1">Belongs to the IS21/IS1162 putative ATP-binding protein family.</text>
</comment>
<keyword evidence="3" id="KW-0067">ATP-binding</keyword>
<evidence type="ECO:0000256" key="2">
    <source>
        <dbReference type="ARBA" id="ARBA00022741"/>
    </source>
</evidence>
<dbReference type="SMART" id="SM00382">
    <property type="entry name" value="AAA"/>
    <property type="match status" value="1"/>
</dbReference>
<evidence type="ECO:0000259" key="4">
    <source>
        <dbReference type="SMART" id="SM00382"/>
    </source>
</evidence>
<dbReference type="InterPro" id="IPR001270">
    <property type="entry name" value="ClpA/B"/>
</dbReference>
<dbReference type="InterPro" id="IPR003593">
    <property type="entry name" value="AAA+_ATPase"/>
</dbReference>
<organism evidence="5 6">
    <name type="scientific">Salinicoccus siamensis</name>
    <dbReference type="NCBI Taxonomy" id="381830"/>
    <lineage>
        <taxon>Bacteria</taxon>
        <taxon>Bacillati</taxon>
        <taxon>Bacillota</taxon>
        <taxon>Bacilli</taxon>
        <taxon>Bacillales</taxon>
        <taxon>Staphylococcaceae</taxon>
        <taxon>Salinicoccus</taxon>
    </lineage>
</organism>
<feature type="non-terminal residue" evidence="5">
    <location>
        <position position="255"/>
    </location>
</feature>
<dbReference type="NCBIfam" id="NF038214">
    <property type="entry name" value="IS21_help_AAA"/>
    <property type="match status" value="1"/>
</dbReference>
<dbReference type="Gene3D" id="3.40.50.300">
    <property type="entry name" value="P-loop containing nucleotide triphosphate hydrolases"/>
    <property type="match status" value="1"/>
</dbReference>
<dbReference type="PANTHER" id="PTHR30050:SF4">
    <property type="entry name" value="ATP-BINDING PROTEIN RV3427C IN INSERTION SEQUENCE-RELATED"/>
    <property type="match status" value="1"/>
</dbReference>
<accession>A0ABV5Z687</accession>
<name>A0ABV5Z687_9STAP</name>
<dbReference type="Proteomes" id="UP001589740">
    <property type="component" value="Unassembled WGS sequence"/>
</dbReference>
<feature type="domain" description="AAA+ ATPase" evidence="4">
    <location>
        <begin position="100"/>
        <end position="233"/>
    </location>
</feature>
<dbReference type="InterPro" id="IPR002611">
    <property type="entry name" value="IstB_ATP-bd"/>
</dbReference>
<gene>
    <name evidence="5" type="primary">istB</name>
    <name evidence="5" type="ORF">ACFFLE_11200</name>
</gene>
<dbReference type="PRINTS" id="PR00300">
    <property type="entry name" value="CLPPROTEASEA"/>
</dbReference>
<evidence type="ECO:0000313" key="6">
    <source>
        <dbReference type="Proteomes" id="UP001589740"/>
    </source>
</evidence>
<dbReference type="InterPro" id="IPR028350">
    <property type="entry name" value="DNAC/IstB-like"/>
</dbReference>
<evidence type="ECO:0000256" key="3">
    <source>
        <dbReference type="ARBA" id="ARBA00022840"/>
    </source>
</evidence>
<dbReference type="SUPFAM" id="SSF52540">
    <property type="entry name" value="P-loop containing nucleoside triphosphate hydrolases"/>
    <property type="match status" value="1"/>
</dbReference>
<sequence>MTNTYDDLQQKCRTLRLAETAKELPNMLRMAESQNWTYYELMDQILGYELDCREEKNRIKLMKWAEFPQHLTLEQFKLSEQSAIGDKQLNVLKELSWIEDHFTLIMMGPPGVGKTHLSTGLGIHAVNEGYQVTFIPMDHLVYILKTREYLSKSKTRYKRMESSDLIIIDDIMYMAYEPQDAQLFFQFIYDMYDKTAFILTSNKGPNEWGKFLGDTTLTTAILDRLLHRSEIITFDENQDSIRMKYRRALFEEKSV</sequence>
<evidence type="ECO:0000313" key="5">
    <source>
        <dbReference type="EMBL" id="MFB9861630.1"/>
    </source>
</evidence>
<dbReference type="InterPro" id="IPR027417">
    <property type="entry name" value="P-loop_NTPase"/>
</dbReference>
<comment type="caution">
    <text evidence="5">The sequence shown here is derived from an EMBL/GenBank/DDBJ whole genome shotgun (WGS) entry which is preliminary data.</text>
</comment>
<dbReference type="Pfam" id="PF01695">
    <property type="entry name" value="IstB_IS21"/>
    <property type="match status" value="1"/>
</dbReference>
<reference evidence="5 6" key="1">
    <citation type="submission" date="2024-09" db="EMBL/GenBank/DDBJ databases">
        <authorList>
            <person name="Sun Q."/>
            <person name="Mori K."/>
        </authorList>
    </citation>
    <scope>NUCLEOTIDE SEQUENCE [LARGE SCALE GENOMIC DNA]</scope>
    <source>
        <strain evidence="5 6">JCM 12822</strain>
    </source>
</reference>
<dbReference type="InterPro" id="IPR047661">
    <property type="entry name" value="IstB"/>
</dbReference>
<dbReference type="PIRSF" id="PIRSF003073">
    <property type="entry name" value="DNAC_TnpB_IstB"/>
    <property type="match status" value="1"/>
</dbReference>
<protein>
    <submittedName>
        <fullName evidence="5">IS21-like element helper ATPase IstB</fullName>
    </submittedName>
</protein>
<dbReference type="RefSeq" id="WP_380572291.1">
    <property type="nucleotide sequence ID" value="NZ_JBHMAH010000051.1"/>
</dbReference>
<proteinExistence type="inferred from homology"/>
<dbReference type="EMBL" id="JBHMAH010000051">
    <property type="protein sequence ID" value="MFB9861630.1"/>
    <property type="molecule type" value="Genomic_DNA"/>
</dbReference>
<evidence type="ECO:0000256" key="1">
    <source>
        <dbReference type="ARBA" id="ARBA00008059"/>
    </source>
</evidence>
<dbReference type="CDD" id="cd00009">
    <property type="entry name" value="AAA"/>
    <property type="match status" value="1"/>
</dbReference>
<dbReference type="PANTHER" id="PTHR30050">
    <property type="entry name" value="CHROMOSOMAL REPLICATION INITIATOR PROTEIN DNAA"/>
    <property type="match status" value="1"/>
</dbReference>
<keyword evidence="6" id="KW-1185">Reference proteome</keyword>
<keyword evidence="2" id="KW-0547">Nucleotide-binding</keyword>